<keyword evidence="11 13" id="KW-0472">Membrane</keyword>
<evidence type="ECO:0000313" key="14">
    <source>
        <dbReference type="EMBL" id="MFC4831299.1"/>
    </source>
</evidence>
<evidence type="ECO:0000256" key="9">
    <source>
        <dbReference type="ARBA" id="ARBA00022989"/>
    </source>
</evidence>
<feature type="transmembrane region" description="Helical" evidence="13">
    <location>
        <begin position="300"/>
        <end position="323"/>
    </location>
</feature>
<dbReference type="PANTHER" id="PTHR43141">
    <property type="entry name" value="CYTOCHROME BD2 SUBUNIT II"/>
    <property type="match status" value="1"/>
</dbReference>
<feature type="transmembrane region" description="Helical" evidence="13">
    <location>
        <begin position="198"/>
        <end position="219"/>
    </location>
</feature>
<evidence type="ECO:0000256" key="3">
    <source>
        <dbReference type="ARBA" id="ARBA00022448"/>
    </source>
</evidence>
<feature type="transmembrane region" description="Helical" evidence="13">
    <location>
        <begin position="251"/>
        <end position="272"/>
    </location>
</feature>
<keyword evidence="10" id="KW-0408">Iron</keyword>
<evidence type="ECO:0000256" key="1">
    <source>
        <dbReference type="ARBA" id="ARBA00004651"/>
    </source>
</evidence>
<dbReference type="Pfam" id="PF02322">
    <property type="entry name" value="Cyt_bd_oxida_II"/>
    <property type="match status" value="1"/>
</dbReference>
<keyword evidence="7" id="KW-0479">Metal-binding</keyword>
<gene>
    <name evidence="14" type="primary">cydB</name>
    <name evidence="14" type="ORF">ACFPEL_02645</name>
</gene>
<evidence type="ECO:0000256" key="8">
    <source>
        <dbReference type="ARBA" id="ARBA00022982"/>
    </source>
</evidence>
<organism evidence="14 15">
    <name type="scientific">Actinomycetospora chibensis</name>
    <dbReference type="NCBI Taxonomy" id="663606"/>
    <lineage>
        <taxon>Bacteria</taxon>
        <taxon>Bacillati</taxon>
        <taxon>Actinomycetota</taxon>
        <taxon>Actinomycetes</taxon>
        <taxon>Pseudonocardiales</taxon>
        <taxon>Pseudonocardiaceae</taxon>
        <taxon>Actinomycetospora</taxon>
    </lineage>
</organism>
<name>A0ABV9RCP1_9PSEU</name>
<evidence type="ECO:0000256" key="10">
    <source>
        <dbReference type="ARBA" id="ARBA00023004"/>
    </source>
</evidence>
<evidence type="ECO:0000256" key="6">
    <source>
        <dbReference type="ARBA" id="ARBA00022692"/>
    </source>
</evidence>
<proteinExistence type="inferred from homology"/>
<feature type="transmembrane region" description="Helical" evidence="13">
    <location>
        <begin position="162"/>
        <end position="186"/>
    </location>
</feature>
<keyword evidence="3" id="KW-0813">Transport</keyword>
<comment type="subcellular location">
    <subcellularLocation>
        <location evidence="1">Cell membrane</location>
        <topology evidence="1">Multi-pass membrane protein</topology>
    </subcellularLocation>
</comment>
<dbReference type="InterPro" id="IPR003317">
    <property type="entry name" value="Cyt-d_oxidase_su2"/>
</dbReference>
<comment type="similarity">
    <text evidence="2">Belongs to the cytochrome ubiquinol oxidase subunit 2 family.</text>
</comment>
<feature type="compositionally biased region" description="Basic and acidic residues" evidence="12">
    <location>
        <begin position="359"/>
        <end position="373"/>
    </location>
</feature>
<evidence type="ECO:0000256" key="4">
    <source>
        <dbReference type="ARBA" id="ARBA00022475"/>
    </source>
</evidence>
<keyword evidence="5" id="KW-0349">Heme</keyword>
<dbReference type="NCBIfam" id="TIGR00203">
    <property type="entry name" value="cydB"/>
    <property type="match status" value="1"/>
</dbReference>
<keyword evidence="4" id="KW-1003">Cell membrane</keyword>
<protein>
    <submittedName>
        <fullName evidence="14">Cytochrome d ubiquinol oxidase subunit II</fullName>
    </submittedName>
</protein>
<dbReference type="EMBL" id="JBHSIM010000003">
    <property type="protein sequence ID" value="MFC4831299.1"/>
    <property type="molecule type" value="Genomic_DNA"/>
</dbReference>
<keyword evidence="9 13" id="KW-1133">Transmembrane helix</keyword>
<keyword evidence="8" id="KW-0249">Electron transport</keyword>
<evidence type="ECO:0000256" key="12">
    <source>
        <dbReference type="SAM" id="MobiDB-lite"/>
    </source>
</evidence>
<dbReference type="RefSeq" id="WP_274186909.1">
    <property type="nucleotide sequence ID" value="NZ_BAABHN010000003.1"/>
</dbReference>
<evidence type="ECO:0000256" key="7">
    <source>
        <dbReference type="ARBA" id="ARBA00022723"/>
    </source>
</evidence>
<feature type="transmembrane region" description="Helical" evidence="13">
    <location>
        <begin position="85"/>
        <end position="106"/>
    </location>
</feature>
<feature type="transmembrane region" description="Helical" evidence="13">
    <location>
        <begin position="118"/>
        <end position="142"/>
    </location>
</feature>
<feature type="transmembrane region" description="Helical" evidence="13">
    <location>
        <begin position="225"/>
        <end position="244"/>
    </location>
</feature>
<keyword evidence="6 13" id="KW-0812">Transmembrane</keyword>
<comment type="caution">
    <text evidence="14">The sequence shown here is derived from an EMBL/GenBank/DDBJ whole genome shotgun (WGS) entry which is preliminary data.</text>
</comment>
<accession>A0ABV9RCP1</accession>
<dbReference type="PIRSF" id="PIRSF000267">
    <property type="entry name" value="Cyt_oxidse_sub2"/>
    <property type="match status" value="1"/>
</dbReference>
<sequence>MFGLALTDIWFLLIALLWTGYFVLEGFDFGVGALLGVLGRDETDRRRVVNTIGPLWDGNEVWLLVAGGATFAAFPEWYASLFSGFYLALLVVLVALIGRGVAFEYRGKVDDDRWRRRWDAVIIGCSAVPALLWGVAFANIVAGVPLDADHEYTGTFFTLLNPYALLGGLTTLLVFLMHGAVFVSLKTDGDLRVRAHRLALRLGVVAVPVAAAFLVWTQLAHGKGWTLISVALAAGALVGAVLLVGRGREGWAFTLTAATIVATTVTLFGSLYPNVLPSSTDPAGTLTTTNAASTPYTLQIMTWVALAVTPVVLAYQAWSYWVFRRRLTRDDIPAPTGLPPRNTRAGARPEIPGTAQEQRAGDEVAEERPEVRR</sequence>
<feature type="transmembrane region" description="Helical" evidence="13">
    <location>
        <begin position="12"/>
        <end position="39"/>
    </location>
</feature>
<evidence type="ECO:0000256" key="2">
    <source>
        <dbReference type="ARBA" id="ARBA00007543"/>
    </source>
</evidence>
<keyword evidence="15" id="KW-1185">Reference proteome</keyword>
<evidence type="ECO:0000256" key="13">
    <source>
        <dbReference type="SAM" id="Phobius"/>
    </source>
</evidence>
<feature type="region of interest" description="Disordered" evidence="12">
    <location>
        <begin position="332"/>
        <end position="373"/>
    </location>
</feature>
<evidence type="ECO:0000256" key="11">
    <source>
        <dbReference type="ARBA" id="ARBA00023136"/>
    </source>
</evidence>
<dbReference type="PANTHER" id="PTHR43141:SF5">
    <property type="entry name" value="CYTOCHROME BD-I UBIQUINOL OXIDASE SUBUNIT 2"/>
    <property type="match status" value="1"/>
</dbReference>
<evidence type="ECO:0000313" key="15">
    <source>
        <dbReference type="Proteomes" id="UP001595909"/>
    </source>
</evidence>
<dbReference type="Proteomes" id="UP001595909">
    <property type="component" value="Unassembled WGS sequence"/>
</dbReference>
<reference evidence="15" key="1">
    <citation type="journal article" date="2019" name="Int. J. Syst. Evol. Microbiol.">
        <title>The Global Catalogue of Microorganisms (GCM) 10K type strain sequencing project: providing services to taxonomists for standard genome sequencing and annotation.</title>
        <authorList>
            <consortium name="The Broad Institute Genomics Platform"/>
            <consortium name="The Broad Institute Genome Sequencing Center for Infectious Disease"/>
            <person name="Wu L."/>
            <person name="Ma J."/>
        </authorList>
    </citation>
    <scope>NUCLEOTIDE SEQUENCE [LARGE SCALE GENOMIC DNA]</scope>
    <source>
        <strain evidence="15">CCUG 50347</strain>
    </source>
</reference>
<evidence type="ECO:0000256" key="5">
    <source>
        <dbReference type="ARBA" id="ARBA00022617"/>
    </source>
</evidence>